<protein>
    <recommendedName>
        <fullName evidence="4">Lipoprotein</fullName>
    </recommendedName>
</protein>
<name>A0ABX7N4S9_9BACT</name>
<evidence type="ECO:0000313" key="2">
    <source>
        <dbReference type="EMBL" id="QSQ11408.1"/>
    </source>
</evidence>
<accession>A0ABX7N4S9</accession>
<organism evidence="2 3">
    <name type="scientific">Myxococcus landrumensis</name>
    <dbReference type="NCBI Taxonomy" id="2813577"/>
    <lineage>
        <taxon>Bacteria</taxon>
        <taxon>Pseudomonadati</taxon>
        <taxon>Myxococcota</taxon>
        <taxon>Myxococcia</taxon>
        <taxon>Myxococcales</taxon>
        <taxon>Cystobacterineae</taxon>
        <taxon>Myxococcaceae</taxon>
        <taxon>Myxococcus</taxon>
    </lineage>
</organism>
<evidence type="ECO:0000256" key="1">
    <source>
        <dbReference type="SAM" id="SignalP"/>
    </source>
</evidence>
<proteinExistence type="predicted"/>
<sequence length="323" mass="34182">MANAWRRVLAGGCVALCACTAPSTHVAPVAPEGATPVGPFAPEARSLFEGCLPIPDSATSRLYRCGEVTVWLAEHQDAPAERVLALARARVVERLGEQVVVADGELPLAGRSWPAARFAICQSGDDGPGSCRAGGYLVSVAAGLGRQRELGCVARGNGAPALARCLEFFEYLASHGNPEGDVLDVAGLLLPPRLPWRSLAVPEGCQPAASTSRAGRLRCDDASFVWSVYRPARAEVTERWRDQGVSELRDALPGAGPVEEVACRLEQLPARCLRFTAPSARGPLVVWVGAVEWKDRALFASCAFLAKSEPDFPAVCNGAFSLP</sequence>
<keyword evidence="3" id="KW-1185">Reference proteome</keyword>
<dbReference type="PROSITE" id="PS51257">
    <property type="entry name" value="PROKAR_LIPOPROTEIN"/>
    <property type="match status" value="1"/>
</dbReference>
<evidence type="ECO:0000313" key="3">
    <source>
        <dbReference type="Proteomes" id="UP000663090"/>
    </source>
</evidence>
<dbReference type="EMBL" id="CP071091">
    <property type="protein sequence ID" value="QSQ11408.1"/>
    <property type="molecule type" value="Genomic_DNA"/>
</dbReference>
<keyword evidence="1" id="KW-0732">Signal</keyword>
<feature type="signal peptide" evidence="1">
    <location>
        <begin position="1"/>
        <end position="26"/>
    </location>
</feature>
<gene>
    <name evidence="2" type="ORF">JY572_23700</name>
</gene>
<feature type="chain" id="PRO_5046208780" description="Lipoprotein" evidence="1">
    <location>
        <begin position="27"/>
        <end position="323"/>
    </location>
</feature>
<evidence type="ECO:0008006" key="4">
    <source>
        <dbReference type="Google" id="ProtNLM"/>
    </source>
</evidence>
<reference evidence="2 3" key="1">
    <citation type="submission" date="2021-02" db="EMBL/GenBank/DDBJ databases">
        <title>De Novo genome assembly of isolated myxobacteria.</title>
        <authorList>
            <person name="Stevens D.C."/>
        </authorList>
    </citation>
    <scope>NUCLEOTIDE SEQUENCE [LARGE SCALE GENOMIC DNA]</scope>
    <source>
        <strain evidence="2 3">SCHIC003</strain>
    </source>
</reference>
<dbReference type="Proteomes" id="UP000663090">
    <property type="component" value="Chromosome"/>
</dbReference>